<organism evidence="2 3">
    <name type="scientific">Oryzias javanicus</name>
    <name type="common">Javanese ricefish</name>
    <name type="synonym">Aplocheilus javanicus</name>
    <dbReference type="NCBI Taxonomy" id="123683"/>
    <lineage>
        <taxon>Eukaryota</taxon>
        <taxon>Metazoa</taxon>
        <taxon>Chordata</taxon>
        <taxon>Craniata</taxon>
        <taxon>Vertebrata</taxon>
        <taxon>Euteleostomi</taxon>
        <taxon>Actinopterygii</taxon>
        <taxon>Neopterygii</taxon>
        <taxon>Teleostei</taxon>
        <taxon>Neoteleostei</taxon>
        <taxon>Acanthomorphata</taxon>
        <taxon>Ovalentaria</taxon>
        <taxon>Atherinomorphae</taxon>
        <taxon>Beloniformes</taxon>
        <taxon>Adrianichthyidae</taxon>
        <taxon>Oryziinae</taxon>
        <taxon>Oryzias</taxon>
    </lineage>
</organism>
<gene>
    <name evidence="2" type="ORF">OJAV_G00125400</name>
</gene>
<dbReference type="AlphaFoldDB" id="A0A3S2LZ36"/>
<protein>
    <submittedName>
        <fullName evidence="2">Uncharacterized protein</fullName>
    </submittedName>
</protein>
<feature type="compositionally biased region" description="Basic and acidic residues" evidence="1">
    <location>
        <begin position="60"/>
        <end position="69"/>
    </location>
</feature>
<evidence type="ECO:0000313" key="2">
    <source>
        <dbReference type="EMBL" id="RVE64390.1"/>
    </source>
</evidence>
<proteinExistence type="predicted"/>
<reference evidence="2 3" key="2">
    <citation type="submission" date="2019-01" db="EMBL/GenBank/DDBJ databases">
        <title>A chromosome length genome reference of the Java medaka (oryzias javanicus).</title>
        <authorList>
            <person name="Herpin A."/>
            <person name="Takehana Y."/>
            <person name="Naruse K."/>
            <person name="Ansai S."/>
            <person name="Kawaguchi M."/>
        </authorList>
    </citation>
    <scope>NUCLEOTIDE SEQUENCE [LARGE SCALE GENOMIC DNA]</scope>
    <source>
        <strain evidence="2">RS831</strain>
        <tissue evidence="2">Whole body</tissue>
    </source>
</reference>
<evidence type="ECO:0000256" key="1">
    <source>
        <dbReference type="SAM" id="MobiDB-lite"/>
    </source>
</evidence>
<sequence>MGESRDWSLKPARLRLHVPPSCWKILGLGFIGWSSMEQKKQVPPAVTVQRWGRIIWGKRGGESSTRRAGEVSSSSFANPPHGFTMWKVS</sequence>
<evidence type="ECO:0000313" key="3">
    <source>
        <dbReference type="Proteomes" id="UP000283210"/>
    </source>
</evidence>
<reference evidence="2 3" key="1">
    <citation type="submission" date="2018-11" db="EMBL/GenBank/DDBJ databases">
        <authorList>
            <person name="Lopez-Roques C."/>
            <person name="Donnadieu C."/>
            <person name="Bouchez O."/>
            <person name="Klopp C."/>
            <person name="Cabau C."/>
            <person name="Zahm M."/>
        </authorList>
    </citation>
    <scope>NUCLEOTIDE SEQUENCE [LARGE SCALE GENOMIC DNA]</scope>
    <source>
        <strain evidence="2">RS831</strain>
        <tissue evidence="2">Whole body</tissue>
    </source>
</reference>
<dbReference type="Proteomes" id="UP000283210">
    <property type="component" value="Chromosome 13"/>
</dbReference>
<name>A0A3S2LZ36_ORYJA</name>
<feature type="region of interest" description="Disordered" evidence="1">
    <location>
        <begin position="60"/>
        <end position="89"/>
    </location>
</feature>
<accession>A0A3S2LZ36</accession>
<dbReference type="EMBL" id="CM012449">
    <property type="protein sequence ID" value="RVE64390.1"/>
    <property type="molecule type" value="Genomic_DNA"/>
</dbReference>
<keyword evidence="3" id="KW-1185">Reference proteome</keyword>